<evidence type="ECO:0008006" key="4">
    <source>
        <dbReference type="Google" id="ProtNLM"/>
    </source>
</evidence>
<proteinExistence type="predicted"/>
<dbReference type="EMBL" id="CP039396">
    <property type="protein sequence ID" value="QCD42544.1"/>
    <property type="molecule type" value="Genomic_DNA"/>
</dbReference>
<organism evidence="2 3">
    <name type="scientific">Duncaniella dubosii</name>
    <dbReference type="NCBI Taxonomy" id="2518971"/>
    <lineage>
        <taxon>Bacteria</taxon>
        <taxon>Pseudomonadati</taxon>
        <taxon>Bacteroidota</taxon>
        <taxon>Bacteroidia</taxon>
        <taxon>Bacteroidales</taxon>
        <taxon>Muribaculaceae</taxon>
        <taxon>Duncaniella</taxon>
    </lineage>
</organism>
<evidence type="ECO:0000256" key="1">
    <source>
        <dbReference type="SAM" id="SignalP"/>
    </source>
</evidence>
<evidence type="ECO:0000313" key="2">
    <source>
        <dbReference type="EMBL" id="QCD42544.1"/>
    </source>
</evidence>
<gene>
    <name evidence="2" type="ORF">E7747_09780</name>
</gene>
<dbReference type="AlphaFoldDB" id="A0A4P7W3J8"/>
<dbReference type="PROSITE" id="PS51257">
    <property type="entry name" value="PROKAR_LIPOPROTEIN"/>
    <property type="match status" value="1"/>
</dbReference>
<protein>
    <recommendedName>
        <fullName evidence="4">Calx-beta domain-containing protein</fullName>
    </recommendedName>
</protein>
<sequence>MKLYKLFSAIGLIAAMSFTACTDEVDYTPAPEVNTPGVYFSSEEEVTFTIDAQSGAQVITLYRLTGDGELTVPVVAAGDTDKFSVPASVTFANGATSTPVSITPLVDAMENFTTYNLSLTIDEEFTSPYILNAWEGAFTFADGEEWITIGNCQYTDDMCGPLFSNPCFTWSVEIQEHYDTAGLYRLVNPYGCAASPFKNYCKLSENYVVVNATDPSKVFFGDNPNAGFTTGVDMGYGVMTIGLQAFGTLADGKITWPVKGLAIFDNADGYYANQSGAFCIDLTSLE</sequence>
<dbReference type="KEGG" id="ddb:E7747_09780"/>
<name>A0A4P7W3J8_9BACT</name>
<feature type="chain" id="PRO_5020981007" description="Calx-beta domain-containing protein" evidence="1">
    <location>
        <begin position="23"/>
        <end position="286"/>
    </location>
</feature>
<keyword evidence="1" id="KW-0732">Signal</keyword>
<dbReference type="Proteomes" id="UP000297149">
    <property type="component" value="Chromosome"/>
</dbReference>
<reference evidence="3" key="1">
    <citation type="submission" date="2019-02" db="EMBL/GenBank/DDBJ databases">
        <title>Isolation and identification of novel species under the genus Muribaculum.</title>
        <authorList>
            <person name="Miyake S."/>
            <person name="Ding Y."/>
            <person name="Low A."/>
            <person name="Soh M."/>
            <person name="Seedorf H."/>
        </authorList>
    </citation>
    <scope>NUCLEOTIDE SEQUENCE [LARGE SCALE GENOMIC DNA]</scope>
    <source>
        <strain evidence="3">H5</strain>
    </source>
</reference>
<accession>A0A4P7W3J8</accession>
<evidence type="ECO:0000313" key="3">
    <source>
        <dbReference type="Proteomes" id="UP000297149"/>
    </source>
</evidence>
<dbReference type="RefSeq" id="WP_136415681.1">
    <property type="nucleotide sequence ID" value="NZ_CAXHQF010000079.1"/>
</dbReference>
<feature type="signal peptide" evidence="1">
    <location>
        <begin position="1"/>
        <end position="22"/>
    </location>
</feature>
<keyword evidence="3" id="KW-1185">Reference proteome</keyword>